<proteinExistence type="predicted"/>
<dbReference type="RefSeq" id="WP_132608542.1">
    <property type="nucleotide sequence ID" value="NZ_SMKQ01000003.1"/>
</dbReference>
<evidence type="ECO:0000313" key="3">
    <source>
        <dbReference type="EMBL" id="TDD56427.1"/>
    </source>
</evidence>
<keyword evidence="4" id="KW-1185">Reference proteome</keyword>
<evidence type="ECO:0000256" key="2">
    <source>
        <dbReference type="SAM" id="SignalP"/>
    </source>
</evidence>
<dbReference type="EMBL" id="SMKQ01000003">
    <property type="protein sequence ID" value="TDD56427.1"/>
    <property type="molecule type" value="Genomic_DNA"/>
</dbReference>
<evidence type="ECO:0000313" key="4">
    <source>
        <dbReference type="Proteomes" id="UP000295302"/>
    </source>
</evidence>
<feature type="chain" id="PRO_5020879523" description="Peptidase M15A C-terminal domain-containing protein" evidence="2">
    <location>
        <begin position="21"/>
        <end position="307"/>
    </location>
</feature>
<name>A0A4V2YP01_9ACTN</name>
<reference evidence="3 4" key="1">
    <citation type="submission" date="2019-03" db="EMBL/GenBank/DDBJ databases">
        <title>Draft genome sequences of novel Actinobacteria.</title>
        <authorList>
            <person name="Sahin N."/>
            <person name="Ay H."/>
            <person name="Saygin H."/>
        </authorList>
    </citation>
    <scope>NUCLEOTIDE SEQUENCE [LARGE SCALE GENOMIC DNA]</scope>
    <source>
        <strain evidence="3 4">CH32</strain>
    </source>
</reference>
<sequence>MVALLGIEITIISLASAASAATHPDGSRAEGSMNESGPGFWEDGPENWRPSPDAAPPEAYEYDEPGPQGSDNWIPPDMRRDHGWTRWHDEPDWPRWRDLGWPDGPGWSFEPHTHERAVPERAVPEREDKVRPKERPAAAKARKSPVRGGTPHVPKVRRHTAHKRSHVDLARVLPRSAAVQITHSTATNLLRRAGMRMKSTGNCVSKHRHNCTSLDSVRAGTVAKLLELKQQSGCPITVTGGTERGHAPGTFSHGNGFKIDISHNSCIDRHIAKHARKTGARGDGATLYRSGSTIYADEGDHWDILFR</sequence>
<comment type="caution">
    <text evidence="3">The sequence shown here is derived from an EMBL/GenBank/DDBJ whole genome shotgun (WGS) entry which is preliminary data.</text>
</comment>
<dbReference type="AlphaFoldDB" id="A0A4V2YP01"/>
<feature type="compositionally biased region" description="Basic residues" evidence="1">
    <location>
        <begin position="154"/>
        <end position="165"/>
    </location>
</feature>
<feature type="signal peptide" evidence="2">
    <location>
        <begin position="1"/>
        <end position="20"/>
    </location>
</feature>
<feature type="region of interest" description="Disordered" evidence="1">
    <location>
        <begin position="117"/>
        <end position="165"/>
    </location>
</feature>
<dbReference type="OrthoDB" id="3533852at2"/>
<keyword evidence="2" id="KW-0732">Signal</keyword>
<feature type="region of interest" description="Disordered" evidence="1">
    <location>
        <begin position="17"/>
        <end position="76"/>
    </location>
</feature>
<evidence type="ECO:0000256" key="1">
    <source>
        <dbReference type="SAM" id="MobiDB-lite"/>
    </source>
</evidence>
<organism evidence="3 4">
    <name type="scientific">Nonomuraea terrae</name>
    <dbReference type="NCBI Taxonomy" id="2530383"/>
    <lineage>
        <taxon>Bacteria</taxon>
        <taxon>Bacillati</taxon>
        <taxon>Actinomycetota</taxon>
        <taxon>Actinomycetes</taxon>
        <taxon>Streptosporangiales</taxon>
        <taxon>Streptosporangiaceae</taxon>
        <taxon>Nonomuraea</taxon>
    </lineage>
</organism>
<dbReference type="Proteomes" id="UP000295302">
    <property type="component" value="Unassembled WGS sequence"/>
</dbReference>
<evidence type="ECO:0008006" key="5">
    <source>
        <dbReference type="Google" id="ProtNLM"/>
    </source>
</evidence>
<protein>
    <recommendedName>
        <fullName evidence="5">Peptidase M15A C-terminal domain-containing protein</fullName>
    </recommendedName>
</protein>
<accession>A0A4V2YP01</accession>
<feature type="compositionally biased region" description="Basic and acidic residues" evidence="1">
    <location>
        <begin position="117"/>
        <end position="137"/>
    </location>
</feature>
<gene>
    <name evidence="3" type="ORF">E1286_02000</name>
</gene>